<protein>
    <submittedName>
        <fullName evidence="2">Uncharacterized protein</fullName>
    </submittedName>
</protein>
<evidence type="ECO:0000256" key="1">
    <source>
        <dbReference type="SAM" id="MobiDB-lite"/>
    </source>
</evidence>
<evidence type="ECO:0000313" key="2">
    <source>
        <dbReference type="EMBL" id="KAK2959813.1"/>
    </source>
</evidence>
<gene>
    <name evidence="2" type="ORF">BLNAU_5302</name>
</gene>
<organism evidence="2 3">
    <name type="scientific">Blattamonas nauphoetae</name>
    <dbReference type="NCBI Taxonomy" id="2049346"/>
    <lineage>
        <taxon>Eukaryota</taxon>
        <taxon>Metamonada</taxon>
        <taxon>Preaxostyla</taxon>
        <taxon>Oxymonadida</taxon>
        <taxon>Blattamonas</taxon>
    </lineage>
</organism>
<sequence>MCHDRLFGRPGTPTSRLLATARLALQREDLPAPTTLLTMPFLRWITTEKDSSRHDGWKDSPSAPSYNRISEEGADTRQPQNQLLGVDGQIYGDNAGWCAPECRELYHVLPTVDEQLMTVLQAVNDLLQHPSHEIGGGFTGRIETQCTEAALIGPNLCLLNANQTIHMETTFRRKNGIDSSSPNV</sequence>
<feature type="region of interest" description="Disordered" evidence="1">
    <location>
        <begin position="51"/>
        <end position="78"/>
    </location>
</feature>
<dbReference type="EMBL" id="JARBJD010000027">
    <property type="protein sequence ID" value="KAK2959813.1"/>
    <property type="molecule type" value="Genomic_DNA"/>
</dbReference>
<accession>A0ABQ9Y7Z0</accession>
<reference evidence="2 3" key="1">
    <citation type="journal article" date="2022" name="bioRxiv">
        <title>Genomics of Preaxostyla Flagellates Illuminates Evolutionary Transitions and the Path Towards Mitochondrial Loss.</title>
        <authorList>
            <person name="Novak L.V.F."/>
            <person name="Treitli S.C."/>
            <person name="Pyrih J."/>
            <person name="Halakuc P."/>
            <person name="Pipaliya S.V."/>
            <person name="Vacek V."/>
            <person name="Brzon O."/>
            <person name="Soukal P."/>
            <person name="Eme L."/>
            <person name="Dacks J.B."/>
            <person name="Karnkowska A."/>
            <person name="Elias M."/>
            <person name="Hampl V."/>
        </authorList>
    </citation>
    <scope>NUCLEOTIDE SEQUENCE [LARGE SCALE GENOMIC DNA]</scope>
    <source>
        <strain evidence="2">NAU3</strain>
        <tissue evidence="2">Gut</tissue>
    </source>
</reference>
<proteinExistence type="predicted"/>
<comment type="caution">
    <text evidence="2">The sequence shown here is derived from an EMBL/GenBank/DDBJ whole genome shotgun (WGS) entry which is preliminary data.</text>
</comment>
<keyword evidence="3" id="KW-1185">Reference proteome</keyword>
<name>A0ABQ9Y7Z0_9EUKA</name>
<evidence type="ECO:0000313" key="3">
    <source>
        <dbReference type="Proteomes" id="UP001281761"/>
    </source>
</evidence>
<dbReference type="Proteomes" id="UP001281761">
    <property type="component" value="Unassembled WGS sequence"/>
</dbReference>